<accession>A0A095VTG2</accession>
<dbReference type="OrthoDB" id="9799367at2"/>
<dbReference type="eggNOG" id="COG1680">
    <property type="taxonomic scope" value="Bacteria"/>
</dbReference>
<dbReference type="Gene3D" id="3.40.710.10">
    <property type="entry name" value="DD-peptidase/beta-lactamase superfamily"/>
    <property type="match status" value="1"/>
</dbReference>
<dbReference type="PANTHER" id="PTHR46825">
    <property type="entry name" value="D-ALANYL-D-ALANINE-CARBOXYPEPTIDASE/ENDOPEPTIDASE AMPH"/>
    <property type="match status" value="1"/>
</dbReference>
<name>A0A095VTG2_9GAMM</name>
<dbReference type="Proteomes" id="UP000029640">
    <property type="component" value="Unassembled WGS sequence"/>
</dbReference>
<feature type="domain" description="Beta-lactamase-related" evidence="2">
    <location>
        <begin position="34"/>
        <end position="348"/>
    </location>
</feature>
<dbReference type="PANTHER" id="PTHR46825:SF9">
    <property type="entry name" value="BETA-LACTAMASE-RELATED DOMAIN-CONTAINING PROTEIN"/>
    <property type="match status" value="1"/>
</dbReference>
<dbReference type="InterPro" id="IPR050491">
    <property type="entry name" value="AmpC-like"/>
</dbReference>
<evidence type="ECO:0000259" key="2">
    <source>
        <dbReference type="Pfam" id="PF00144"/>
    </source>
</evidence>
<proteinExistence type="predicted"/>
<feature type="signal peptide" evidence="1">
    <location>
        <begin position="1"/>
        <end position="21"/>
    </location>
</feature>
<evidence type="ECO:0000313" key="4">
    <source>
        <dbReference type="Proteomes" id="UP000029640"/>
    </source>
</evidence>
<dbReference type="InterPro" id="IPR012338">
    <property type="entry name" value="Beta-lactam/transpept-like"/>
</dbReference>
<keyword evidence="4" id="KW-1185">Reference proteome</keyword>
<feature type="chain" id="PRO_5001919683" evidence="1">
    <location>
        <begin position="22"/>
        <end position="473"/>
    </location>
</feature>
<organism evidence="3 4">
    <name type="scientific">Pseudohaliea rubra DSM 19751</name>
    <dbReference type="NCBI Taxonomy" id="1265313"/>
    <lineage>
        <taxon>Bacteria</taxon>
        <taxon>Pseudomonadati</taxon>
        <taxon>Pseudomonadota</taxon>
        <taxon>Gammaproteobacteria</taxon>
        <taxon>Cellvibrionales</taxon>
        <taxon>Halieaceae</taxon>
        <taxon>Pseudohaliea</taxon>
    </lineage>
</organism>
<dbReference type="STRING" id="1265313.HRUBRA_01069"/>
<evidence type="ECO:0000256" key="1">
    <source>
        <dbReference type="SAM" id="SignalP"/>
    </source>
</evidence>
<dbReference type="Pfam" id="PF00144">
    <property type="entry name" value="Beta-lactamase"/>
    <property type="match status" value="1"/>
</dbReference>
<dbReference type="RefSeq" id="WP_035515028.1">
    <property type="nucleotide sequence ID" value="NZ_KN234752.1"/>
</dbReference>
<comment type="caution">
    <text evidence="3">The sequence shown here is derived from an EMBL/GenBank/DDBJ whole genome shotgun (WGS) entry which is preliminary data.</text>
</comment>
<reference evidence="3 4" key="1">
    <citation type="journal article" date="2014" name="Genome Announc.">
        <title>Genome Sequence of Gammaproteobacterial Pseudohaliea rubra Type Strain DSM 19751, Isolated from Coastal Seawater of the Mediterranean Sea.</title>
        <authorList>
            <person name="Spring S."/>
            <person name="Fiebig A."/>
            <person name="Riedel T."/>
            <person name="Goker M."/>
            <person name="Klenk H.P."/>
        </authorList>
    </citation>
    <scope>NUCLEOTIDE SEQUENCE [LARGE SCALE GENOMIC DNA]</scope>
    <source>
        <strain evidence="3 4">DSM 19751</strain>
    </source>
</reference>
<dbReference type="AlphaFoldDB" id="A0A095VTG2"/>
<dbReference type="EMBL" id="AUVB01000028">
    <property type="protein sequence ID" value="KGE04383.1"/>
    <property type="molecule type" value="Genomic_DNA"/>
</dbReference>
<keyword evidence="1" id="KW-0732">Signal</keyword>
<gene>
    <name evidence="3" type="ORF">HRUBRA_01069</name>
</gene>
<protein>
    <submittedName>
        <fullName evidence="3">Beta-lactamase</fullName>
    </submittedName>
</protein>
<dbReference type="PATRIC" id="fig|1265313.6.peg.1054"/>
<evidence type="ECO:0000313" key="3">
    <source>
        <dbReference type="EMBL" id="KGE04383.1"/>
    </source>
</evidence>
<dbReference type="InterPro" id="IPR001466">
    <property type="entry name" value="Beta-lactam-related"/>
</dbReference>
<dbReference type="SUPFAM" id="SSF56601">
    <property type="entry name" value="beta-lactamase/transpeptidase-like"/>
    <property type="match status" value="1"/>
</dbReference>
<sequence length="473" mass="50861">MYRQLGIVTMLLLALVTPGRASEALTATQTAAIDKLLEAVYEGAKLPSLVAMIDRGGATLYARALGHANLSHAVPATVQTAYAIGSISKTFTGLAIAQLVHAGSIDLEATVADYLPDYSGPGRVATVANLLTHSSGIPSYNTEIPGVREALSRNAYTRQELVALFEGLPLNFAPGTRFSYSNSGYYLLGLIIEAVAGKDYYSHIEAEIFEPLEMNRSSAGDLSVVVEDMARGYDLRKGAYVHAPVWHQLVPFSAGSLVSTAADVIAYRRGVFHSPAIPDPVREQLLSTTSLAGGEENNYSLGGLVLSEFHGHNKVSHAGDIWGYASNHAYYPEEDLTIVLLANRSLSRPAPASLEAKLARIVLGIPQPEIRKLALTQPELARYAGDFDVKPFLIGFDKLGFLAGENGQLLLRFGGTEASAPAIPLLAQGDGVFRAPFDDEWVFRFSEEEPRAARVTSNYRDGTIAAVRVDRTP</sequence>
<dbReference type="HOGENOM" id="CLU_020027_0_4_6"/>